<protein>
    <submittedName>
        <fullName evidence="1">Uncharacterized protein</fullName>
    </submittedName>
</protein>
<dbReference type="Proteomes" id="UP000295132">
    <property type="component" value="Unassembled WGS sequence"/>
</dbReference>
<name>A0A4R5VLG4_9BACI</name>
<organism evidence="1 2">
    <name type="scientific">Bacillus salipaludis</name>
    <dbReference type="NCBI Taxonomy" id="2547811"/>
    <lineage>
        <taxon>Bacteria</taxon>
        <taxon>Bacillati</taxon>
        <taxon>Bacillota</taxon>
        <taxon>Bacilli</taxon>
        <taxon>Bacillales</taxon>
        <taxon>Bacillaceae</taxon>
        <taxon>Bacillus</taxon>
    </lineage>
</organism>
<proteinExistence type="predicted"/>
<gene>
    <name evidence="1" type="ORF">E2K98_24680</name>
</gene>
<comment type="caution">
    <text evidence="1">The sequence shown here is derived from an EMBL/GenBank/DDBJ whole genome shotgun (WGS) entry which is preliminary data.</text>
</comment>
<dbReference type="AlphaFoldDB" id="A0A4R5VLG4"/>
<dbReference type="RefSeq" id="WP_133338919.1">
    <property type="nucleotide sequence ID" value="NZ_SMYO01000017.1"/>
</dbReference>
<evidence type="ECO:0000313" key="2">
    <source>
        <dbReference type="Proteomes" id="UP000295132"/>
    </source>
</evidence>
<accession>A0A4R5VLG4</accession>
<evidence type="ECO:0000313" key="1">
    <source>
        <dbReference type="EMBL" id="TDK58116.1"/>
    </source>
</evidence>
<dbReference type="EMBL" id="SMYO01000017">
    <property type="protein sequence ID" value="TDK58116.1"/>
    <property type="molecule type" value="Genomic_DNA"/>
</dbReference>
<sequence>MDKICCLSYLLYQSDNVEVKNIAVQLLNGDISLKDIKKIKELKTHIIATEAKLKKVDTHEVALFVEQFMLTEV</sequence>
<reference evidence="1 2" key="1">
    <citation type="submission" date="2019-03" db="EMBL/GenBank/DDBJ databases">
        <title>Bacillus niacini sp. nov. a Nicotinate-Metabolizing Mesophile Isolated from Soil.</title>
        <authorList>
            <person name="Zhang G."/>
        </authorList>
    </citation>
    <scope>NUCLEOTIDE SEQUENCE [LARGE SCALE GENOMIC DNA]</scope>
    <source>
        <strain evidence="1 2">WN066</strain>
    </source>
</reference>